<dbReference type="PANTHER" id="PTHR43194:SF2">
    <property type="entry name" value="PEROXISOMAL MEMBRANE PROTEIN LPX1"/>
    <property type="match status" value="1"/>
</dbReference>
<dbReference type="InterPro" id="IPR029058">
    <property type="entry name" value="AB_hydrolase_fold"/>
</dbReference>
<dbReference type="Gene3D" id="3.40.50.1820">
    <property type="entry name" value="alpha/beta hydrolase"/>
    <property type="match status" value="1"/>
</dbReference>
<dbReference type="AlphaFoldDB" id="A0A0X3TLV2"/>
<dbReference type="RefSeq" id="WP_068340886.1">
    <property type="nucleotide sequence ID" value="NZ_LQBP01000015.1"/>
</dbReference>
<dbReference type="EMBL" id="LQBP01000015">
    <property type="protein sequence ID" value="KUJ76649.1"/>
    <property type="molecule type" value="Genomic_DNA"/>
</dbReference>
<proteinExistence type="predicted"/>
<dbReference type="OrthoDB" id="5491135at2"/>
<name>A0A0X3TLV2_9RHOB</name>
<evidence type="ECO:0000313" key="3">
    <source>
        <dbReference type="Proteomes" id="UP000053690"/>
    </source>
</evidence>
<dbReference type="PANTHER" id="PTHR43194">
    <property type="entry name" value="HYDROLASE ALPHA/BETA FOLD FAMILY"/>
    <property type="match status" value="1"/>
</dbReference>
<keyword evidence="3" id="KW-1185">Reference proteome</keyword>
<organism evidence="2 3">
    <name type="scientific">Ruegeria profundi</name>
    <dbReference type="NCBI Taxonomy" id="1685378"/>
    <lineage>
        <taxon>Bacteria</taxon>
        <taxon>Pseudomonadati</taxon>
        <taxon>Pseudomonadota</taxon>
        <taxon>Alphaproteobacteria</taxon>
        <taxon>Rhodobacterales</taxon>
        <taxon>Roseobacteraceae</taxon>
        <taxon>Ruegeria</taxon>
    </lineage>
</organism>
<dbReference type="Pfam" id="PF12697">
    <property type="entry name" value="Abhydrolase_6"/>
    <property type="match status" value="1"/>
</dbReference>
<comment type="caution">
    <text evidence="2">The sequence shown here is derived from an EMBL/GenBank/DDBJ whole genome shotgun (WGS) entry which is preliminary data.</text>
</comment>
<sequence>MTPLVLLPGMMCDARLFQPQIAALSGSRPLMTFPLAAQDSVQAMAAYVLSHAPPVFALAGLSMGGIVAMEVVRQAPERVERLALLDTNPLAEKTQVKARRGPQMAAVKAGQLRQVMRDEMKPNYLADGPDRDAILDLCMAMAMDLGADVFLHQSRALMDRPDQSETLKTYTGPALVLCGREDGLCPVERHRLMHELLPNSTLEIIEEAGHLPTLEKPDDTTAALIRWLEAT</sequence>
<dbReference type="InterPro" id="IPR000073">
    <property type="entry name" value="AB_hydrolase_1"/>
</dbReference>
<dbReference type="STRING" id="1685378.AVO44_19555"/>
<evidence type="ECO:0000259" key="1">
    <source>
        <dbReference type="Pfam" id="PF12697"/>
    </source>
</evidence>
<feature type="domain" description="AB hydrolase-1" evidence="1">
    <location>
        <begin position="27"/>
        <end position="222"/>
    </location>
</feature>
<gene>
    <name evidence="2" type="ORF">AVO44_19555</name>
</gene>
<evidence type="ECO:0000313" key="2">
    <source>
        <dbReference type="EMBL" id="KUJ76649.1"/>
    </source>
</evidence>
<dbReference type="Proteomes" id="UP000053690">
    <property type="component" value="Unassembled WGS sequence"/>
</dbReference>
<dbReference type="SUPFAM" id="SSF53474">
    <property type="entry name" value="alpha/beta-Hydrolases"/>
    <property type="match status" value="1"/>
</dbReference>
<dbReference type="PRINTS" id="PR00111">
    <property type="entry name" value="ABHYDROLASE"/>
</dbReference>
<dbReference type="GO" id="GO:0016787">
    <property type="term" value="F:hydrolase activity"/>
    <property type="evidence" value="ECO:0007669"/>
    <property type="project" value="UniProtKB-KW"/>
</dbReference>
<accession>A0A0X3TLV2</accession>
<dbReference type="InterPro" id="IPR050228">
    <property type="entry name" value="Carboxylesterase_BioH"/>
</dbReference>
<keyword evidence="2" id="KW-0378">Hydrolase</keyword>
<reference evidence="3" key="1">
    <citation type="submission" date="2015-12" db="EMBL/GenBank/DDBJ databases">
        <authorList>
            <person name="Zhang G."/>
            <person name="Stingl U."/>
        </authorList>
    </citation>
    <scope>NUCLEOTIDE SEQUENCE [LARGE SCALE GENOMIC DNA]</scope>
    <source>
        <strain evidence="3">ZGT108</strain>
    </source>
</reference>
<protein>
    <submittedName>
        <fullName evidence="2">Alpha/beta hydrolase</fullName>
    </submittedName>
</protein>